<dbReference type="Gramene" id="OBART07G00520.1">
    <property type="protein sequence ID" value="OBART07G00520.1"/>
    <property type="gene ID" value="OBART07G00520"/>
</dbReference>
<proteinExistence type="predicted"/>
<dbReference type="EnsemblPlants" id="OBART07G00520.1">
    <property type="protein sequence ID" value="OBART07G00520.1"/>
    <property type="gene ID" value="OBART07G00520"/>
</dbReference>
<dbReference type="PaxDb" id="65489-OBART07G00520.1"/>
<reference evidence="1" key="1">
    <citation type="journal article" date="2009" name="Rice">
        <title>De Novo Next Generation Sequencing of Plant Genomes.</title>
        <authorList>
            <person name="Rounsley S."/>
            <person name="Marri P.R."/>
            <person name="Yu Y."/>
            <person name="He R."/>
            <person name="Sisneros N."/>
            <person name="Goicoechea J.L."/>
            <person name="Lee S.J."/>
            <person name="Angelova A."/>
            <person name="Kudrna D."/>
            <person name="Luo M."/>
            <person name="Affourtit J."/>
            <person name="Desany B."/>
            <person name="Knight J."/>
            <person name="Niazi F."/>
            <person name="Egholm M."/>
            <person name="Wing R.A."/>
        </authorList>
    </citation>
    <scope>NUCLEOTIDE SEQUENCE [LARGE SCALE GENOMIC DNA]</scope>
    <source>
        <strain evidence="1">cv. IRGC 105608</strain>
    </source>
</reference>
<dbReference type="AlphaFoldDB" id="A0A0D3GLD1"/>
<keyword evidence="2" id="KW-1185">Reference proteome</keyword>
<reference evidence="1" key="2">
    <citation type="submission" date="2015-03" db="UniProtKB">
        <authorList>
            <consortium name="EnsemblPlants"/>
        </authorList>
    </citation>
    <scope>IDENTIFICATION</scope>
</reference>
<evidence type="ECO:0000313" key="1">
    <source>
        <dbReference type="EnsemblPlants" id="OBART07G00520.1"/>
    </source>
</evidence>
<name>A0A0D3GLD1_9ORYZ</name>
<accession>A0A0D3GLD1</accession>
<protein>
    <submittedName>
        <fullName evidence="1">Uncharacterized protein</fullName>
    </submittedName>
</protein>
<sequence>MATMPSTRHGWVVMLLVGDGRQQHCLIDNYYLDLEDKAVVVMSGVGAPNIVESGRCAGHPMLHSDEIASCWPTRCRG</sequence>
<organism evidence="1">
    <name type="scientific">Oryza barthii</name>
    <dbReference type="NCBI Taxonomy" id="65489"/>
    <lineage>
        <taxon>Eukaryota</taxon>
        <taxon>Viridiplantae</taxon>
        <taxon>Streptophyta</taxon>
        <taxon>Embryophyta</taxon>
        <taxon>Tracheophyta</taxon>
        <taxon>Spermatophyta</taxon>
        <taxon>Magnoliopsida</taxon>
        <taxon>Liliopsida</taxon>
        <taxon>Poales</taxon>
        <taxon>Poaceae</taxon>
        <taxon>BOP clade</taxon>
        <taxon>Oryzoideae</taxon>
        <taxon>Oryzeae</taxon>
        <taxon>Oryzinae</taxon>
        <taxon>Oryza</taxon>
    </lineage>
</organism>
<dbReference type="HOGENOM" id="CLU_2642029_0_0_1"/>
<evidence type="ECO:0000313" key="2">
    <source>
        <dbReference type="Proteomes" id="UP000026960"/>
    </source>
</evidence>
<dbReference type="Proteomes" id="UP000026960">
    <property type="component" value="Chromosome 7"/>
</dbReference>